<keyword evidence="3" id="KW-1185">Reference proteome</keyword>
<name>A0ABS8VBB5_DATST</name>
<dbReference type="EMBL" id="JACEIK010004062">
    <property type="protein sequence ID" value="MCD9644029.1"/>
    <property type="molecule type" value="Genomic_DNA"/>
</dbReference>
<evidence type="ECO:0000256" key="1">
    <source>
        <dbReference type="SAM" id="MobiDB-lite"/>
    </source>
</evidence>
<accession>A0ABS8VBB5</accession>
<gene>
    <name evidence="2" type="ORF">HAX54_031999</name>
</gene>
<reference evidence="2 3" key="1">
    <citation type="journal article" date="2021" name="BMC Genomics">
        <title>Datura genome reveals duplications of psychoactive alkaloid biosynthetic genes and high mutation rate following tissue culture.</title>
        <authorList>
            <person name="Rajewski A."/>
            <person name="Carter-House D."/>
            <person name="Stajich J."/>
            <person name="Litt A."/>
        </authorList>
    </citation>
    <scope>NUCLEOTIDE SEQUENCE [LARGE SCALE GENOMIC DNA]</scope>
    <source>
        <strain evidence="2">AR-01</strain>
    </source>
</reference>
<evidence type="ECO:0000313" key="3">
    <source>
        <dbReference type="Proteomes" id="UP000823775"/>
    </source>
</evidence>
<sequence length="185" mass="21333">MLPMMGKKFAQLVKIGEAIKDGLKTRKIVRAYRRSCNIKYRLPHKSILQLSIQNHEKGEEEATLRNMTDIVSAHTKSLQRLDCHMNCIFDQDEQSIIDFHDAFENNEQDSSTYSHERVTDDTSIKEANEEPKVEASIPLSKLPIPPPPFPQQTKKKHGDEKMAKYLDMLKQVTLSISFIEAFKEM</sequence>
<dbReference type="Proteomes" id="UP000823775">
    <property type="component" value="Unassembled WGS sequence"/>
</dbReference>
<proteinExistence type="predicted"/>
<comment type="caution">
    <text evidence="2">The sequence shown here is derived from an EMBL/GenBank/DDBJ whole genome shotgun (WGS) entry which is preliminary data.</text>
</comment>
<organism evidence="2 3">
    <name type="scientific">Datura stramonium</name>
    <name type="common">Jimsonweed</name>
    <name type="synonym">Common thornapple</name>
    <dbReference type="NCBI Taxonomy" id="4076"/>
    <lineage>
        <taxon>Eukaryota</taxon>
        <taxon>Viridiplantae</taxon>
        <taxon>Streptophyta</taxon>
        <taxon>Embryophyta</taxon>
        <taxon>Tracheophyta</taxon>
        <taxon>Spermatophyta</taxon>
        <taxon>Magnoliopsida</taxon>
        <taxon>eudicotyledons</taxon>
        <taxon>Gunneridae</taxon>
        <taxon>Pentapetalae</taxon>
        <taxon>asterids</taxon>
        <taxon>lamiids</taxon>
        <taxon>Solanales</taxon>
        <taxon>Solanaceae</taxon>
        <taxon>Solanoideae</taxon>
        <taxon>Datureae</taxon>
        <taxon>Datura</taxon>
    </lineage>
</organism>
<evidence type="ECO:0000313" key="2">
    <source>
        <dbReference type="EMBL" id="MCD9644029.1"/>
    </source>
</evidence>
<feature type="region of interest" description="Disordered" evidence="1">
    <location>
        <begin position="128"/>
        <end position="158"/>
    </location>
</feature>
<protein>
    <submittedName>
        <fullName evidence="2">Uncharacterized protein</fullName>
    </submittedName>
</protein>